<feature type="domain" description="MEDS" evidence="1">
    <location>
        <begin position="26"/>
        <end position="178"/>
    </location>
</feature>
<organism evidence="2 3">
    <name type="scientific">Mucilaginibacter antarcticus</name>
    <dbReference type="NCBI Taxonomy" id="1855725"/>
    <lineage>
        <taxon>Bacteria</taxon>
        <taxon>Pseudomonadati</taxon>
        <taxon>Bacteroidota</taxon>
        <taxon>Sphingobacteriia</taxon>
        <taxon>Sphingobacteriales</taxon>
        <taxon>Sphingobacteriaceae</taxon>
        <taxon>Mucilaginibacter</taxon>
    </lineage>
</organism>
<dbReference type="RefSeq" id="WP_377124259.1">
    <property type="nucleotide sequence ID" value="NZ_JBHUON010000004.1"/>
</dbReference>
<reference evidence="3" key="1">
    <citation type="journal article" date="2019" name="Int. J. Syst. Evol. Microbiol.">
        <title>The Global Catalogue of Microorganisms (GCM) 10K type strain sequencing project: providing services to taxonomists for standard genome sequencing and annotation.</title>
        <authorList>
            <consortium name="The Broad Institute Genomics Platform"/>
            <consortium name="The Broad Institute Genome Sequencing Center for Infectious Disease"/>
            <person name="Wu L."/>
            <person name="Ma J."/>
        </authorList>
    </citation>
    <scope>NUCLEOTIDE SEQUENCE [LARGE SCALE GENOMIC DNA]</scope>
    <source>
        <strain evidence="3">KCTC 52232</strain>
    </source>
</reference>
<evidence type="ECO:0000313" key="2">
    <source>
        <dbReference type="EMBL" id="MFD2864085.1"/>
    </source>
</evidence>
<name>A0ABW5XK36_9SPHI</name>
<dbReference type="EMBL" id="JBHUON010000004">
    <property type="protein sequence ID" value="MFD2864085.1"/>
    <property type="molecule type" value="Genomic_DNA"/>
</dbReference>
<evidence type="ECO:0000313" key="3">
    <source>
        <dbReference type="Proteomes" id="UP001597601"/>
    </source>
</evidence>
<accession>A0ABW5XK36</accession>
<keyword evidence="3" id="KW-1185">Reference proteome</keyword>
<dbReference type="Proteomes" id="UP001597601">
    <property type="component" value="Unassembled WGS sequence"/>
</dbReference>
<comment type="caution">
    <text evidence="2">The sequence shown here is derived from an EMBL/GenBank/DDBJ whole genome shotgun (WGS) entry which is preliminary data.</text>
</comment>
<evidence type="ECO:0000259" key="1">
    <source>
        <dbReference type="Pfam" id="PF14417"/>
    </source>
</evidence>
<gene>
    <name evidence="2" type="ORF">ACFSYC_05230</name>
</gene>
<sequence>MESPANAQWQMADPHVFWGEIAPTEHVVQIYENDESFLNVLGGFVSSGLTAGECVVLIATTPHLNALTDLLNKDGFCVAELAADDQLILLDAEQTLAQFMVNGWPEAQLFNTCVSGIIKRAKDRNRPVRAFGEMVALLWAKKEAAATVHLENLWNRFCETQAFCLFCAYPKIGFTQDVNTSAHTICCAHSKMISGEQKSATRIFYKTAV</sequence>
<dbReference type="Pfam" id="PF14417">
    <property type="entry name" value="MEDS"/>
    <property type="match status" value="1"/>
</dbReference>
<dbReference type="InterPro" id="IPR025847">
    <property type="entry name" value="MEDS_domain"/>
</dbReference>
<proteinExistence type="predicted"/>
<protein>
    <submittedName>
        <fullName evidence="2">MEDS domain-containing protein</fullName>
    </submittedName>
</protein>